<evidence type="ECO:0000256" key="1">
    <source>
        <dbReference type="ARBA" id="ARBA00022448"/>
    </source>
</evidence>
<feature type="domain" description="ABC transporter" evidence="9">
    <location>
        <begin position="18"/>
        <end position="249"/>
    </location>
</feature>
<dbReference type="SMART" id="SM00382">
    <property type="entry name" value="AAA"/>
    <property type="match status" value="1"/>
</dbReference>
<dbReference type="PROSITE" id="PS00211">
    <property type="entry name" value="ABC_TRANSPORTER_1"/>
    <property type="match status" value="1"/>
</dbReference>
<reference evidence="11" key="1">
    <citation type="journal article" date="2019" name="Int. J. Syst. Evol. Microbiol.">
        <title>The Global Catalogue of Microorganisms (GCM) 10K type strain sequencing project: providing services to taxonomists for standard genome sequencing and annotation.</title>
        <authorList>
            <consortium name="The Broad Institute Genomics Platform"/>
            <consortium name="The Broad Institute Genome Sequencing Center for Infectious Disease"/>
            <person name="Wu L."/>
            <person name="Ma J."/>
        </authorList>
    </citation>
    <scope>NUCLEOTIDE SEQUENCE [LARGE SCALE GENOMIC DNA]</scope>
    <source>
        <strain evidence="11">CCUG 49018</strain>
    </source>
</reference>
<dbReference type="InterPro" id="IPR003439">
    <property type="entry name" value="ABC_transporter-like_ATP-bd"/>
</dbReference>
<dbReference type="SUPFAM" id="SSF52540">
    <property type="entry name" value="P-loop containing nucleoside triphosphate hydrolases"/>
    <property type="match status" value="1"/>
</dbReference>
<evidence type="ECO:0000256" key="8">
    <source>
        <dbReference type="ARBA" id="ARBA00023136"/>
    </source>
</evidence>
<dbReference type="InterPro" id="IPR008995">
    <property type="entry name" value="Mo/tungstate-bd_C_term_dom"/>
</dbReference>
<keyword evidence="5 10" id="KW-0067">ATP-binding</keyword>
<keyword evidence="7" id="KW-0406">Ion transport</keyword>
<dbReference type="SUPFAM" id="SSF50331">
    <property type="entry name" value="MOP-like"/>
    <property type="match status" value="1"/>
</dbReference>
<evidence type="ECO:0000313" key="11">
    <source>
        <dbReference type="Proteomes" id="UP001597182"/>
    </source>
</evidence>
<keyword evidence="8" id="KW-0472">Membrane</keyword>
<dbReference type="InterPro" id="IPR015853">
    <property type="entry name" value="ABC_transpr_FbpC"/>
</dbReference>
<evidence type="ECO:0000256" key="6">
    <source>
        <dbReference type="ARBA" id="ARBA00023004"/>
    </source>
</evidence>
<dbReference type="GO" id="GO:0005524">
    <property type="term" value="F:ATP binding"/>
    <property type="evidence" value="ECO:0007669"/>
    <property type="project" value="UniProtKB-KW"/>
</dbReference>
<keyword evidence="6" id="KW-0408">Iron</keyword>
<evidence type="ECO:0000256" key="3">
    <source>
        <dbReference type="ARBA" id="ARBA00022496"/>
    </source>
</evidence>
<evidence type="ECO:0000256" key="2">
    <source>
        <dbReference type="ARBA" id="ARBA00022475"/>
    </source>
</evidence>
<keyword evidence="3" id="KW-0410">Iron transport</keyword>
<evidence type="ECO:0000259" key="9">
    <source>
        <dbReference type="PROSITE" id="PS50893"/>
    </source>
</evidence>
<accession>A0ABW3VFT6</accession>
<dbReference type="InterPro" id="IPR017871">
    <property type="entry name" value="ABC_transporter-like_CS"/>
</dbReference>
<dbReference type="RefSeq" id="WP_346091964.1">
    <property type="nucleotide sequence ID" value="NZ_BAABKS010000047.1"/>
</dbReference>
<dbReference type="Gene3D" id="3.40.50.300">
    <property type="entry name" value="P-loop containing nucleotide triphosphate hydrolases"/>
    <property type="match status" value="1"/>
</dbReference>
<dbReference type="InterPro" id="IPR013611">
    <property type="entry name" value="Transp-assoc_OB_typ2"/>
</dbReference>
<evidence type="ECO:0000313" key="10">
    <source>
        <dbReference type="EMBL" id="MFD1233621.1"/>
    </source>
</evidence>
<evidence type="ECO:0000256" key="7">
    <source>
        <dbReference type="ARBA" id="ARBA00023065"/>
    </source>
</evidence>
<dbReference type="InterPro" id="IPR027417">
    <property type="entry name" value="P-loop_NTPase"/>
</dbReference>
<organism evidence="10 11">
    <name type="scientific">Pseudonocardia benzenivorans</name>
    <dbReference type="NCBI Taxonomy" id="228005"/>
    <lineage>
        <taxon>Bacteria</taxon>
        <taxon>Bacillati</taxon>
        <taxon>Actinomycetota</taxon>
        <taxon>Actinomycetes</taxon>
        <taxon>Pseudonocardiales</taxon>
        <taxon>Pseudonocardiaceae</taxon>
        <taxon>Pseudonocardia</taxon>
    </lineage>
</organism>
<keyword evidence="1" id="KW-0813">Transport</keyword>
<gene>
    <name evidence="10" type="ORF">ACFQ34_10035</name>
</gene>
<evidence type="ECO:0000256" key="5">
    <source>
        <dbReference type="ARBA" id="ARBA00022840"/>
    </source>
</evidence>
<comment type="caution">
    <text evidence="10">The sequence shown here is derived from an EMBL/GenBank/DDBJ whole genome shotgun (WGS) entry which is preliminary data.</text>
</comment>
<dbReference type="PROSITE" id="PS50893">
    <property type="entry name" value="ABC_TRANSPORTER_2"/>
    <property type="match status" value="1"/>
</dbReference>
<keyword evidence="11" id="KW-1185">Reference proteome</keyword>
<dbReference type="PANTHER" id="PTHR42781:SF4">
    <property type="entry name" value="SPERMIDINE_PUTRESCINE IMPORT ATP-BINDING PROTEIN POTA"/>
    <property type="match status" value="1"/>
</dbReference>
<dbReference type="Proteomes" id="UP001597182">
    <property type="component" value="Unassembled WGS sequence"/>
</dbReference>
<keyword evidence="4" id="KW-0547">Nucleotide-binding</keyword>
<dbReference type="Pfam" id="PF08402">
    <property type="entry name" value="TOBE_2"/>
    <property type="match status" value="1"/>
</dbReference>
<dbReference type="InterPro" id="IPR003593">
    <property type="entry name" value="AAA+_ATPase"/>
</dbReference>
<dbReference type="InterPro" id="IPR050093">
    <property type="entry name" value="ABC_SmlMolc_Importer"/>
</dbReference>
<dbReference type="PANTHER" id="PTHR42781">
    <property type="entry name" value="SPERMIDINE/PUTRESCINE IMPORT ATP-BINDING PROTEIN POTA"/>
    <property type="match status" value="1"/>
</dbReference>
<dbReference type="Pfam" id="PF00005">
    <property type="entry name" value="ABC_tran"/>
    <property type="match status" value="1"/>
</dbReference>
<protein>
    <submittedName>
        <fullName evidence="10">ABC transporter ATP-binding protein</fullName>
    </submittedName>
</protein>
<name>A0ABW3VFT6_9PSEU</name>
<evidence type="ECO:0000256" key="4">
    <source>
        <dbReference type="ARBA" id="ARBA00022741"/>
    </source>
</evidence>
<sequence length="366" mass="37978">MVPVRAGAAPVTGDGIVLRVRGVSAGYGGRRGPLVLRDVDLDVHAGEFVSVLGVSGSGKTTLLRTVAGLHPVATGTVEMRGRDLARVAPQHRGIGLVPQEGALFGHLTVARNVGYGLRRLRGPERATRVAELLARLELDGLAGRMPHELSGGQRQRVALARALAPEPAVVLLDEPFANLDAGLRAAVRADVVATLRAAGTAAILITHDQDEAFSVSDRVAVLHEGRIVQDDEPEILYSAPVTEWLARFVGAATLLRGESDGAVVDTPLGPVRHRPGRPGVVTAVVRPEQVRLGEPGVSALVVAVEFHGHARLVRLAVADGTTATARVPADAGAPRPGEATTVSVTGTVHVLRTGAGSSDRTTVGHG</sequence>
<proteinExistence type="predicted"/>
<dbReference type="EMBL" id="JBHTMB010000070">
    <property type="protein sequence ID" value="MFD1233621.1"/>
    <property type="molecule type" value="Genomic_DNA"/>
</dbReference>
<keyword evidence="2" id="KW-1003">Cell membrane</keyword>
<dbReference type="CDD" id="cd03259">
    <property type="entry name" value="ABC_Carb_Solutes_like"/>
    <property type="match status" value="1"/>
</dbReference>